<dbReference type="GO" id="GO:0003777">
    <property type="term" value="F:microtubule motor activity"/>
    <property type="evidence" value="ECO:0007669"/>
    <property type="project" value="InterPro"/>
</dbReference>
<dbReference type="EMBL" id="JACEFO010000123">
    <property type="protein sequence ID" value="KAF8780596.1"/>
    <property type="molecule type" value="Genomic_DNA"/>
</dbReference>
<dbReference type="Pfam" id="PF00225">
    <property type="entry name" value="Kinesin"/>
    <property type="match status" value="2"/>
</dbReference>
<keyword evidence="5" id="KW-0505">Motor protein</keyword>
<evidence type="ECO:0000256" key="2">
    <source>
        <dbReference type="ARBA" id="ARBA00022741"/>
    </source>
</evidence>
<evidence type="ECO:0000259" key="9">
    <source>
        <dbReference type="PROSITE" id="PS50067"/>
    </source>
</evidence>
<dbReference type="InterPro" id="IPR044986">
    <property type="entry name" value="KIF15/KIN-12"/>
</dbReference>
<dbReference type="InterPro" id="IPR001752">
    <property type="entry name" value="Kinesin_motor_dom"/>
</dbReference>
<evidence type="ECO:0000256" key="8">
    <source>
        <dbReference type="SAM" id="MobiDB-lite"/>
    </source>
</evidence>
<comment type="caution">
    <text evidence="7">Lacks conserved residue(s) required for the propagation of feature annotation.</text>
</comment>
<evidence type="ECO:0000313" key="10">
    <source>
        <dbReference type="EMBL" id="KAF8780596.1"/>
    </source>
</evidence>
<gene>
    <name evidence="10" type="ORF">HU200_001354</name>
</gene>
<keyword evidence="3" id="KW-0067">ATP-binding</keyword>
<reference evidence="10" key="1">
    <citation type="submission" date="2020-07" db="EMBL/GenBank/DDBJ databases">
        <title>Genome sequence and genetic diversity analysis of an under-domesticated orphan crop, white fonio (Digitaria exilis).</title>
        <authorList>
            <person name="Bennetzen J.L."/>
            <person name="Chen S."/>
            <person name="Ma X."/>
            <person name="Wang X."/>
            <person name="Yssel A.E.J."/>
            <person name="Chaluvadi S.R."/>
            <person name="Johnson M."/>
            <person name="Gangashetty P."/>
            <person name="Hamidou F."/>
            <person name="Sanogo M.D."/>
            <person name="Zwaenepoel A."/>
            <person name="Wallace J."/>
            <person name="Van De Peer Y."/>
            <person name="Van Deynze A."/>
        </authorList>
    </citation>
    <scope>NUCLEOTIDE SEQUENCE</scope>
    <source>
        <tissue evidence="10">Leaves</tissue>
    </source>
</reference>
<dbReference type="OrthoDB" id="3176171at2759"/>
<feature type="compositionally biased region" description="Basic residues" evidence="8">
    <location>
        <begin position="1"/>
        <end position="11"/>
    </location>
</feature>
<dbReference type="PANTHER" id="PTHR37739">
    <property type="entry name" value="KINESIN-LIKE PROTEIN KIN-12D"/>
    <property type="match status" value="1"/>
</dbReference>
<dbReference type="AlphaFoldDB" id="A0A835KXN9"/>
<accession>A0A835KXN9</accession>
<evidence type="ECO:0000313" key="11">
    <source>
        <dbReference type="Proteomes" id="UP000636709"/>
    </source>
</evidence>
<dbReference type="InterPro" id="IPR036961">
    <property type="entry name" value="Kinesin_motor_dom_sf"/>
</dbReference>
<evidence type="ECO:0000256" key="7">
    <source>
        <dbReference type="PROSITE-ProRule" id="PRU00283"/>
    </source>
</evidence>
<organism evidence="10 11">
    <name type="scientific">Digitaria exilis</name>
    <dbReference type="NCBI Taxonomy" id="1010633"/>
    <lineage>
        <taxon>Eukaryota</taxon>
        <taxon>Viridiplantae</taxon>
        <taxon>Streptophyta</taxon>
        <taxon>Embryophyta</taxon>
        <taxon>Tracheophyta</taxon>
        <taxon>Spermatophyta</taxon>
        <taxon>Magnoliopsida</taxon>
        <taxon>Liliopsida</taxon>
        <taxon>Poales</taxon>
        <taxon>Poaceae</taxon>
        <taxon>PACMAD clade</taxon>
        <taxon>Panicoideae</taxon>
        <taxon>Panicodae</taxon>
        <taxon>Paniceae</taxon>
        <taxon>Anthephorinae</taxon>
        <taxon>Digitaria</taxon>
    </lineage>
</organism>
<evidence type="ECO:0000256" key="6">
    <source>
        <dbReference type="ARBA" id="ARBA00034488"/>
    </source>
</evidence>
<proteinExistence type="inferred from homology"/>
<dbReference type="GO" id="GO:0005874">
    <property type="term" value="C:microtubule"/>
    <property type="evidence" value="ECO:0007669"/>
    <property type="project" value="UniProtKB-KW"/>
</dbReference>
<dbReference type="SUPFAM" id="SSF52540">
    <property type="entry name" value="P-loop containing nucleoside triphosphate hydrolases"/>
    <property type="match status" value="1"/>
</dbReference>
<protein>
    <recommendedName>
        <fullName evidence="9">Kinesin motor domain-containing protein</fullName>
    </recommendedName>
</protein>
<evidence type="ECO:0000256" key="5">
    <source>
        <dbReference type="ARBA" id="ARBA00023175"/>
    </source>
</evidence>
<feature type="domain" description="Kinesin motor" evidence="9">
    <location>
        <begin position="262"/>
        <end position="313"/>
    </location>
</feature>
<dbReference type="Proteomes" id="UP000636709">
    <property type="component" value="Unassembled WGS sequence"/>
</dbReference>
<feature type="domain" description="Kinesin motor" evidence="9">
    <location>
        <begin position="112"/>
        <end position="200"/>
    </location>
</feature>
<feature type="compositionally biased region" description="Low complexity" evidence="8">
    <location>
        <begin position="59"/>
        <end position="73"/>
    </location>
</feature>
<dbReference type="InterPro" id="IPR027417">
    <property type="entry name" value="P-loop_NTPase"/>
</dbReference>
<sequence>MRSLFSRHGRHPTTPPPPSFSGGGGGGGETPPQRRTPKENVDPSSYTSPAHHHGPDPFRSPSSSARPLSARNRLPPRPPSSNPLKRKLDVSSAAAAAAGPAHDAAAPAPDSGVQVVVRIRPPCRVDEEEVGEDGRGPEACIRKSAVNSVAIQGQVQGQDFTFDAVADAVSTQEDIFNLVGRPLVENCLSGFNSSIFAYGQIYNEQITDLLEPTQRNLQIREDVRTSCVYVESLTKQYVFTMKDVTQLLLKQKYHSLENKDINVPYRDSKLTFLLQESLGGNAKLAMICAVSPSQSCKNETLSTLRFAQRAKAIKNNAVVNEEKVEDVNALREQIRQLKTDPEESEPKDNPLALIPSCLLEASANESRDPSTCRDLQLVPVDGAAPSDDQKAATLCKSCGEGLAGAIRREMARDEQCAKQAAEIQQLNRLILQKKYENHPDVLRAEIELWPPVPFSQGANCGAGTKDNDGDANVADTPDWTEAESKWITLTEELRVELEATKSLNEGLQGQLRDTAEAVQAAGELLVRLKDAEEAEALAKEIVALNQRLAESSQSQCKDGAVEPEEPIDLEPPRYDTAGSPSGEPWKEEFSTLKTRWVI</sequence>
<feature type="compositionally biased region" description="Low complexity" evidence="8">
    <location>
        <begin position="91"/>
        <end position="112"/>
    </location>
</feature>
<dbReference type="PANTHER" id="PTHR37739:SF16">
    <property type="entry name" value="KINESIN-LIKE PROTEIN"/>
    <property type="match status" value="1"/>
</dbReference>
<comment type="caution">
    <text evidence="10">The sequence shown here is derived from an EMBL/GenBank/DDBJ whole genome shotgun (WGS) entry which is preliminary data.</text>
</comment>
<keyword evidence="1" id="KW-0493">Microtubule</keyword>
<name>A0A835KXN9_9POAL</name>
<dbReference type="Gene3D" id="3.40.850.10">
    <property type="entry name" value="Kinesin motor domain"/>
    <property type="match status" value="3"/>
</dbReference>
<evidence type="ECO:0000256" key="4">
    <source>
        <dbReference type="ARBA" id="ARBA00023054"/>
    </source>
</evidence>
<keyword evidence="4" id="KW-0175">Coiled coil</keyword>
<feature type="region of interest" description="Disordered" evidence="8">
    <location>
        <begin position="1"/>
        <end position="113"/>
    </location>
</feature>
<evidence type="ECO:0000256" key="3">
    <source>
        <dbReference type="ARBA" id="ARBA00022840"/>
    </source>
</evidence>
<comment type="similarity">
    <text evidence="6">Belongs to the TRAFAC class myosin-kinesin ATPase superfamily. Kinesin family. KIN-12 subfamily.</text>
</comment>
<dbReference type="GO" id="GO:0008017">
    <property type="term" value="F:microtubule binding"/>
    <property type="evidence" value="ECO:0007669"/>
    <property type="project" value="InterPro"/>
</dbReference>
<dbReference type="SMART" id="SM00129">
    <property type="entry name" value="KISc"/>
    <property type="match status" value="1"/>
</dbReference>
<dbReference type="PROSITE" id="PS50067">
    <property type="entry name" value="KINESIN_MOTOR_2"/>
    <property type="match status" value="2"/>
</dbReference>
<feature type="region of interest" description="Disordered" evidence="8">
    <location>
        <begin position="552"/>
        <end position="586"/>
    </location>
</feature>
<keyword evidence="2" id="KW-0547">Nucleotide-binding</keyword>
<dbReference type="GO" id="GO:0007018">
    <property type="term" value="P:microtubule-based movement"/>
    <property type="evidence" value="ECO:0007669"/>
    <property type="project" value="InterPro"/>
</dbReference>
<dbReference type="GO" id="GO:0005524">
    <property type="term" value="F:ATP binding"/>
    <property type="evidence" value="ECO:0007669"/>
    <property type="project" value="UniProtKB-KW"/>
</dbReference>
<evidence type="ECO:0000256" key="1">
    <source>
        <dbReference type="ARBA" id="ARBA00022701"/>
    </source>
</evidence>
<keyword evidence="11" id="KW-1185">Reference proteome</keyword>